<keyword evidence="2" id="KW-0012">Acyltransferase</keyword>
<evidence type="ECO:0000256" key="2">
    <source>
        <dbReference type="ARBA" id="ARBA00023315"/>
    </source>
</evidence>
<dbReference type="GO" id="GO:0016747">
    <property type="term" value="F:acyltransferase activity, transferring groups other than amino-acyl groups"/>
    <property type="evidence" value="ECO:0007669"/>
    <property type="project" value="InterPro"/>
</dbReference>
<dbReference type="Proteomes" id="UP000046176">
    <property type="component" value="Unassembled WGS sequence"/>
</dbReference>
<name>A0A0T7FRE3_NEOGA</name>
<sequence length="153" mass="17601">MSGTETMTTVFRKLCRDDMAEAASVHRTSFDERLPWLAQLHTPEEDRGYWRGHLFATCDIWGAERDGTLLGVIAFRKDWVDQLYILPSVQGQGIGSRLLDIAKGAHPRLFLWTFQRNTAARRFYETRGFVATEETDGTGNEEKEPDVLYRWTA</sequence>
<evidence type="ECO:0000313" key="5">
    <source>
        <dbReference type="Proteomes" id="UP000046176"/>
    </source>
</evidence>
<proteinExistence type="predicted"/>
<dbReference type="CDD" id="cd04301">
    <property type="entry name" value="NAT_SF"/>
    <property type="match status" value="1"/>
</dbReference>
<dbReference type="PROSITE" id="PS51186">
    <property type="entry name" value="GNAT"/>
    <property type="match status" value="1"/>
</dbReference>
<gene>
    <name evidence="4" type="ORF">NGAL_HAMBI1145_39390</name>
</gene>
<feature type="domain" description="N-acetyltransferase" evidence="3">
    <location>
        <begin position="9"/>
        <end position="153"/>
    </location>
</feature>
<dbReference type="EMBL" id="CCRH01000011">
    <property type="protein sequence ID" value="CDZ37590.1"/>
    <property type="molecule type" value="Genomic_DNA"/>
</dbReference>
<dbReference type="Gene3D" id="3.40.630.30">
    <property type="match status" value="1"/>
</dbReference>
<evidence type="ECO:0000259" key="3">
    <source>
        <dbReference type="PROSITE" id="PS51186"/>
    </source>
</evidence>
<dbReference type="OrthoDB" id="9797417at2"/>
<dbReference type="SUPFAM" id="SSF55729">
    <property type="entry name" value="Acyl-CoA N-acyltransferases (Nat)"/>
    <property type="match status" value="1"/>
</dbReference>
<accession>A0A0T7FRE3</accession>
<dbReference type="InterPro" id="IPR050680">
    <property type="entry name" value="YpeA/RimI_acetyltransf"/>
</dbReference>
<dbReference type="InterPro" id="IPR000182">
    <property type="entry name" value="GNAT_dom"/>
</dbReference>
<dbReference type="InterPro" id="IPR016181">
    <property type="entry name" value="Acyl_CoA_acyltransferase"/>
</dbReference>
<organism evidence="4 5">
    <name type="scientific">Neorhizobium galegae bv. officinalis</name>
    <dbReference type="NCBI Taxonomy" id="323656"/>
    <lineage>
        <taxon>Bacteria</taxon>
        <taxon>Pseudomonadati</taxon>
        <taxon>Pseudomonadota</taxon>
        <taxon>Alphaproteobacteria</taxon>
        <taxon>Hyphomicrobiales</taxon>
        <taxon>Rhizobiaceae</taxon>
        <taxon>Rhizobium/Agrobacterium group</taxon>
        <taxon>Neorhizobium</taxon>
    </lineage>
</organism>
<dbReference type="PANTHER" id="PTHR43420:SF12">
    <property type="entry name" value="N-ACETYLTRANSFERASE DOMAIN-CONTAINING PROTEIN"/>
    <property type="match status" value="1"/>
</dbReference>
<evidence type="ECO:0000313" key="4">
    <source>
        <dbReference type="EMBL" id="CDZ37590.1"/>
    </source>
</evidence>
<dbReference type="PANTHER" id="PTHR43420">
    <property type="entry name" value="ACETYLTRANSFERASE"/>
    <property type="match status" value="1"/>
</dbReference>
<reference evidence="4 5" key="1">
    <citation type="submission" date="2014-08" db="EMBL/GenBank/DDBJ databases">
        <authorList>
            <person name="Chen Y.-H."/>
        </authorList>
    </citation>
    <scope>NUCLEOTIDE SEQUENCE [LARGE SCALE GENOMIC DNA]</scope>
</reference>
<keyword evidence="1 4" id="KW-0808">Transferase</keyword>
<evidence type="ECO:0000256" key="1">
    <source>
        <dbReference type="ARBA" id="ARBA00022679"/>
    </source>
</evidence>
<dbReference type="Pfam" id="PF00583">
    <property type="entry name" value="Acetyltransf_1"/>
    <property type="match status" value="1"/>
</dbReference>
<protein>
    <submittedName>
        <fullName evidence="4">Putative GCN5-related N-acetyltransferase (GNAT)</fullName>
    </submittedName>
</protein>
<dbReference type="AlphaFoldDB" id="A0A0T7FRE3"/>